<reference evidence="3" key="1">
    <citation type="submission" date="2024-07" db="EMBL/GenBank/DDBJ databases">
        <title>Two chromosome-level genome assemblies of Korean endemic species Abeliophyllum distichum and Forsythia ovata (Oleaceae).</title>
        <authorList>
            <person name="Jang H."/>
        </authorList>
    </citation>
    <scope>NUCLEOTIDE SEQUENCE [LARGE SCALE GENOMIC DNA]</scope>
</reference>
<evidence type="ECO:0000313" key="3">
    <source>
        <dbReference type="Proteomes" id="UP001604277"/>
    </source>
</evidence>
<organism evidence="2 3">
    <name type="scientific">Forsythia ovata</name>
    <dbReference type="NCBI Taxonomy" id="205694"/>
    <lineage>
        <taxon>Eukaryota</taxon>
        <taxon>Viridiplantae</taxon>
        <taxon>Streptophyta</taxon>
        <taxon>Embryophyta</taxon>
        <taxon>Tracheophyta</taxon>
        <taxon>Spermatophyta</taxon>
        <taxon>Magnoliopsida</taxon>
        <taxon>eudicotyledons</taxon>
        <taxon>Gunneridae</taxon>
        <taxon>Pentapetalae</taxon>
        <taxon>asterids</taxon>
        <taxon>lamiids</taxon>
        <taxon>Lamiales</taxon>
        <taxon>Oleaceae</taxon>
        <taxon>Forsythieae</taxon>
        <taxon>Forsythia</taxon>
    </lineage>
</organism>
<evidence type="ECO:0000313" key="2">
    <source>
        <dbReference type="EMBL" id="KAL2559967.1"/>
    </source>
</evidence>
<name>A0ABD1XDU4_9LAMI</name>
<feature type="coiled-coil region" evidence="1">
    <location>
        <begin position="85"/>
        <end position="126"/>
    </location>
</feature>
<protein>
    <submittedName>
        <fullName evidence="2">Abhydrolase domain-containing protein</fullName>
    </submittedName>
</protein>
<accession>A0ABD1XDU4</accession>
<proteinExistence type="predicted"/>
<keyword evidence="1" id="KW-0175">Coiled coil</keyword>
<sequence>MLLDHLAKADITVDSFWTERWAAYSTQAFSEQKLAASKALATWSMMLVEEAKLKADLQNTEFNVAEFSKRYDHTTRAQELTTKALEKSNAQKKGLVDKVEELENALDYHKAENSGLKEERLQLERRTKEAVKVGVENFRNQFEFTQNYKNIQAFFVNFGARQILSELKELHPSLDLSALDADYPALEEAGEEATQPLTDGA</sequence>
<dbReference type="Proteomes" id="UP001604277">
    <property type="component" value="Unassembled WGS sequence"/>
</dbReference>
<evidence type="ECO:0000256" key="1">
    <source>
        <dbReference type="SAM" id="Coils"/>
    </source>
</evidence>
<comment type="caution">
    <text evidence="2">The sequence shown here is derived from an EMBL/GenBank/DDBJ whole genome shotgun (WGS) entry which is preliminary data.</text>
</comment>
<gene>
    <name evidence="2" type="ORF">Fot_04706</name>
</gene>
<dbReference type="AlphaFoldDB" id="A0ABD1XDU4"/>
<dbReference type="EMBL" id="JBFOLJ010000001">
    <property type="protein sequence ID" value="KAL2559967.1"/>
    <property type="molecule type" value="Genomic_DNA"/>
</dbReference>
<keyword evidence="3" id="KW-1185">Reference proteome</keyword>